<dbReference type="InterPro" id="IPR011990">
    <property type="entry name" value="TPR-like_helical_dom_sf"/>
</dbReference>
<dbReference type="SUPFAM" id="SSF117281">
    <property type="entry name" value="Kelch motif"/>
    <property type="match status" value="1"/>
</dbReference>
<dbReference type="Pfam" id="PF06041">
    <property type="entry name" value="DUF924"/>
    <property type="match status" value="1"/>
</dbReference>
<dbReference type="Gene3D" id="1.25.40.10">
    <property type="entry name" value="Tetratricopeptide repeat domain"/>
    <property type="match status" value="1"/>
</dbReference>
<dbReference type="PANTHER" id="PTHR47435">
    <property type="entry name" value="KELCH REPEAT PROTEIN (AFU_ORTHOLOGUE AFUA_5G12780)"/>
    <property type="match status" value="1"/>
</dbReference>
<dbReference type="Gene3D" id="2.120.10.80">
    <property type="entry name" value="Kelch-type beta propeller"/>
    <property type="match status" value="1"/>
</dbReference>
<evidence type="ECO:0000256" key="1">
    <source>
        <dbReference type="ARBA" id="ARBA00022737"/>
    </source>
</evidence>
<protein>
    <submittedName>
        <fullName evidence="3">Uncharacterized protein</fullName>
    </submittedName>
</protein>
<dbReference type="GO" id="GO:0019760">
    <property type="term" value="P:glucosinolate metabolic process"/>
    <property type="evidence" value="ECO:0007669"/>
    <property type="project" value="UniProtKB-ARBA"/>
</dbReference>
<dbReference type="EMBL" id="CVQH01023305">
    <property type="protein sequence ID" value="CRK34975.1"/>
    <property type="molecule type" value="Genomic_DNA"/>
</dbReference>
<evidence type="ECO:0000313" key="4">
    <source>
        <dbReference type="Proteomes" id="UP000044602"/>
    </source>
</evidence>
<reference evidence="3 4" key="1">
    <citation type="submission" date="2015-05" db="EMBL/GenBank/DDBJ databases">
        <authorList>
            <person name="Wang D.B."/>
            <person name="Wang M."/>
        </authorList>
    </citation>
    <scope>NUCLEOTIDE SEQUENCE [LARGE SCALE GENOMIC DNA]</scope>
    <source>
        <strain evidence="3">VL1</strain>
    </source>
</reference>
<evidence type="ECO:0000313" key="3">
    <source>
        <dbReference type="EMBL" id="CRK34975.1"/>
    </source>
</evidence>
<dbReference type="Pfam" id="PF24681">
    <property type="entry name" value="Kelch_KLHDC2_KLHL20_DRC7"/>
    <property type="match status" value="1"/>
</dbReference>
<dbReference type="InterPro" id="IPR015915">
    <property type="entry name" value="Kelch-typ_b-propeller"/>
</dbReference>
<sequence length="644" mass="70671">MTAAPESPRPQLKALLTPTLFTNIRRVWFAHISDAEHIFVPSLEDVLHWFTRNEEFDGVCRAEFGSTLAALEGLTFDGSDMIATAELTSPLDWMSLIILLDQITRNCFRDDEAGKAYGFFDERCLQVALEAIKRRIPEDPEIRYRQAYRFWFYMPLEHSESMQMQDMLFSEHKRMFSDILCVLYGLKTEIEEDMKVVLSTKEVLERRRPALEPWIGTLSRIVFNTTMAEALAGAVAVEQVVSTAVEATAVAALAKPTQPLKGSLSQIAAFPANDSQLSLSRYNHTVTVIEGKAYMFGGQKQDSQLCSVNIHALAIPTTGVAAASEYACYPALAMKDVDTGEMIVPVPRTEHAACARGHYLVIHGGRDATGAVIDEDCIWLWDSRALSWSRIQAPSQIGKRLSPRYGHHIFLAGKEDVVVLHGGRTGPETPANMETWLFTFDTLAWTKLPSSPAAPMAAAFVDHVLYTVSRGVNTPGAINFLDIRDSAADRERADALEWQTVDYAVSPLTPAPKPREGGALVPITTGVGRNYLIHMFGHSDGALAGEGDFYSDIWSLQVPSRGLSAAALKDAIREKLPRAESGEFSWAEIEIVPEEKDSGGGKAHPGPRALFGAAAAGDANLVFWGGINGSDGGNEEDSWLLQIQ</sequence>
<dbReference type="PANTHER" id="PTHR47435:SF10">
    <property type="entry name" value="TIP ELONGATION ABERRANT PROTEIN 3"/>
    <property type="match status" value="1"/>
</dbReference>
<dbReference type="Gene3D" id="1.20.58.320">
    <property type="entry name" value="TPR-like"/>
    <property type="match status" value="1"/>
</dbReference>
<name>A0A0G4MLN9_VERLO</name>
<dbReference type="STRING" id="100787.A0A0G4MLN9"/>
<organism evidence="3 4">
    <name type="scientific">Verticillium longisporum</name>
    <name type="common">Verticillium dahliae var. longisporum</name>
    <dbReference type="NCBI Taxonomy" id="100787"/>
    <lineage>
        <taxon>Eukaryota</taxon>
        <taxon>Fungi</taxon>
        <taxon>Dikarya</taxon>
        <taxon>Ascomycota</taxon>
        <taxon>Pezizomycotina</taxon>
        <taxon>Sordariomycetes</taxon>
        <taxon>Hypocreomycetidae</taxon>
        <taxon>Glomerellales</taxon>
        <taxon>Plectosphaerellaceae</taxon>
        <taxon>Verticillium</taxon>
    </lineage>
</organism>
<gene>
    <name evidence="3" type="ORF">BN1708_006603</name>
</gene>
<dbReference type="AlphaFoldDB" id="A0A0G4MLN9"/>
<dbReference type="SUPFAM" id="SSF48452">
    <property type="entry name" value="TPR-like"/>
    <property type="match status" value="1"/>
</dbReference>
<dbReference type="InterPro" id="IPR010323">
    <property type="entry name" value="DUF924"/>
</dbReference>
<dbReference type="Proteomes" id="UP000044602">
    <property type="component" value="Unassembled WGS sequence"/>
</dbReference>
<accession>A0A0G4MLN9</accession>
<keyword evidence="1" id="KW-0677">Repeat</keyword>
<proteinExistence type="predicted"/>
<keyword evidence="4" id="KW-1185">Reference proteome</keyword>
<evidence type="ECO:0000256" key="2">
    <source>
        <dbReference type="ARBA" id="ARBA00023004"/>
    </source>
</evidence>
<keyword evidence="2" id="KW-0408">Iron</keyword>